<dbReference type="Pfam" id="PF01171">
    <property type="entry name" value="ATP_bind_3"/>
    <property type="match status" value="1"/>
</dbReference>
<dbReference type="Gene3D" id="3.40.50.620">
    <property type="entry name" value="HUPs"/>
    <property type="match status" value="1"/>
</dbReference>
<dbReference type="GO" id="GO:0032267">
    <property type="term" value="F:tRNA(Ile)-lysidine synthase activity"/>
    <property type="evidence" value="ECO:0007669"/>
    <property type="project" value="UniProtKB-EC"/>
</dbReference>
<reference evidence="8" key="1">
    <citation type="journal article" date="2017" name="J. Phycol.">
        <title>Analysis of chloroplast genomes and a supermatrix inform reclassification of the Rhodomelaceae (Rhodophyta).</title>
        <authorList>
            <person name="Diaz-Tapia P."/>
            <person name="Maggs C.A."/>
            <person name="West J.A."/>
            <person name="Verbruggen H."/>
        </authorList>
    </citation>
    <scope>NUCLEOTIDE SEQUENCE</scope>
    <source>
        <strain evidence="8">PD1820</strain>
    </source>
</reference>
<dbReference type="SUPFAM" id="SSF52402">
    <property type="entry name" value="Adenine nucleotide alpha hydrolases-like"/>
    <property type="match status" value="1"/>
</dbReference>
<dbReference type="Gene3D" id="1.20.59.20">
    <property type="match status" value="1"/>
</dbReference>
<evidence type="ECO:0000256" key="6">
    <source>
        <dbReference type="HAMAP-Rule" id="MF_01161"/>
    </source>
</evidence>
<protein>
    <recommendedName>
        <fullName evidence="6">tRNA(Ile)-lysidine synthase, chloroplastic</fullName>
        <ecNumber evidence="6">6.3.4.19</ecNumber>
    </recommendedName>
    <alternativeName>
        <fullName evidence="6">tRNA(Ile)-2-lysyl-cytidine synthase</fullName>
    </alternativeName>
    <alternativeName>
        <fullName evidence="6">tRNA(Ile)-lysidine synthetase</fullName>
    </alternativeName>
</protein>
<evidence type="ECO:0000256" key="2">
    <source>
        <dbReference type="ARBA" id="ARBA00022694"/>
    </source>
</evidence>
<dbReference type="EC" id="6.3.4.19" evidence="6"/>
<keyword evidence="8" id="KW-0150">Chloroplast</keyword>
<gene>
    <name evidence="6 8" type="primary">tilS</name>
</gene>
<feature type="binding site" evidence="6">
    <location>
        <begin position="30"/>
        <end position="35"/>
    </location>
    <ligand>
        <name>ATP</name>
        <dbReference type="ChEBI" id="CHEBI:30616"/>
    </ligand>
</feature>
<dbReference type="SUPFAM" id="SSF82829">
    <property type="entry name" value="MesJ substrate recognition domain-like"/>
    <property type="match status" value="1"/>
</dbReference>
<comment type="catalytic activity">
    <reaction evidence="5 6">
        <text>cytidine(34) in tRNA(Ile2) + L-lysine + ATP = lysidine(34) in tRNA(Ile2) + AMP + diphosphate + H(+)</text>
        <dbReference type="Rhea" id="RHEA:43744"/>
        <dbReference type="Rhea" id="RHEA-COMP:10625"/>
        <dbReference type="Rhea" id="RHEA-COMP:10670"/>
        <dbReference type="ChEBI" id="CHEBI:15378"/>
        <dbReference type="ChEBI" id="CHEBI:30616"/>
        <dbReference type="ChEBI" id="CHEBI:32551"/>
        <dbReference type="ChEBI" id="CHEBI:33019"/>
        <dbReference type="ChEBI" id="CHEBI:82748"/>
        <dbReference type="ChEBI" id="CHEBI:83665"/>
        <dbReference type="ChEBI" id="CHEBI:456215"/>
        <dbReference type="EC" id="6.3.4.19"/>
    </reaction>
</comment>
<dbReference type="PANTHER" id="PTHR43033:SF1">
    <property type="entry name" value="TRNA(ILE)-LYSIDINE SYNTHASE-RELATED"/>
    <property type="match status" value="1"/>
</dbReference>
<dbReference type="InterPro" id="IPR012795">
    <property type="entry name" value="tRNA_Ile_lys_synt_N"/>
</dbReference>
<dbReference type="HAMAP" id="MF_01161">
    <property type="entry name" value="tRNA_Ile_lys_synt"/>
    <property type="match status" value="1"/>
</dbReference>
<dbReference type="InterPro" id="IPR011063">
    <property type="entry name" value="TilS/TtcA_N"/>
</dbReference>
<proteinExistence type="inferred from homology"/>
<dbReference type="GO" id="GO:0005524">
    <property type="term" value="F:ATP binding"/>
    <property type="evidence" value="ECO:0007669"/>
    <property type="project" value="UniProtKB-UniRule"/>
</dbReference>
<dbReference type="GeneID" id="33362154"/>
<organism evidence="8">
    <name type="scientific">Digenea simplex</name>
    <name type="common">Marine red alga</name>
    <name type="synonym">Conferva simplex</name>
    <dbReference type="NCBI Taxonomy" id="945030"/>
    <lineage>
        <taxon>Eukaryota</taxon>
        <taxon>Rhodophyta</taxon>
        <taxon>Florideophyceae</taxon>
        <taxon>Rhodymeniophycidae</taxon>
        <taxon>Ceramiales</taxon>
        <taxon>Rhodomelaceae</taxon>
        <taxon>Polysiphonioideae</taxon>
        <taxon>Digenea</taxon>
    </lineage>
</organism>
<keyword evidence="1 6" id="KW-0436">Ligase</keyword>
<name>A0A1Z1MUR7_DIGSM</name>
<comment type="subcellular location">
    <subcellularLocation>
        <location evidence="6">Plastid</location>
        <location evidence="6">Chloroplast</location>
    </subcellularLocation>
</comment>
<dbReference type="NCBIfam" id="TIGR02432">
    <property type="entry name" value="lysidine_TilS_N"/>
    <property type="match status" value="1"/>
</dbReference>
<evidence type="ECO:0000256" key="1">
    <source>
        <dbReference type="ARBA" id="ARBA00022598"/>
    </source>
</evidence>
<keyword evidence="3 6" id="KW-0547">Nucleotide-binding</keyword>
<dbReference type="GO" id="GO:0006400">
    <property type="term" value="P:tRNA modification"/>
    <property type="evidence" value="ECO:0007669"/>
    <property type="project" value="UniProtKB-UniRule"/>
</dbReference>
<dbReference type="PANTHER" id="PTHR43033">
    <property type="entry name" value="TRNA(ILE)-LYSIDINE SYNTHASE-RELATED"/>
    <property type="match status" value="1"/>
</dbReference>
<evidence type="ECO:0000256" key="5">
    <source>
        <dbReference type="ARBA" id="ARBA00048539"/>
    </source>
</evidence>
<evidence type="ECO:0000256" key="3">
    <source>
        <dbReference type="ARBA" id="ARBA00022741"/>
    </source>
</evidence>
<dbReference type="InterPro" id="IPR014729">
    <property type="entry name" value="Rossmann-like_a/b/a_fold"/>
</dbReference>
<geneLocation type="chloroplast" evidence="8"/>
<dbReference type="AlphaFoldDB" id="A0A1Z1MUR7"/>
<dbReference type="GO" id="GO:0009507">
    <property type="term" value="C:chloroplast"/>
    <property type="evidence" value="ECO:0007669"/>
    <property type="project" value="UniProtKB-SubCell"/>
</dbReference>
<comment type="domain">
    <text evidence="6">The N-terminal region contains the highly conserved SGGXDS motif, predicted to be a P-loop motif involved in ATP binding.</text>
</comment>
<comment type="similarity">
    <text evidence="6">Belongs to the tRNA(Ile)-lysidine synthase family.</text>
</comment>
<dbReference type="RefSeq" id="YP_009399656.1">
    <property type="nucleotide sequence ID" value="NC_035298.1"/>
</dbReference>
<keyword evidence="8" id="KW-0934">Plastid</keyword>
<keyword evidence="4 6" id="KW-0067">ATP-binding</keyword>
<accession>A0A1Z1MUR7</accession>
<evidence type="ECO:0000259" key="7">
    <source>
        <dbReference type="Pfam" id="PF01171"/>
    </source>
</evidence>
<evidence type="ECO:0000256" key="4">
    <source>
        <dbReference type="ARBA" id="ARBA00022840"/>
    </source>
</evidence>
<dbReference type="InterPro" id="IPR012094">
    <property type="entry name" value="tRNA_Ile_lys_synt"/>
</dbReference>
<dbReference type="EMBL" id="MF101465">
    <property type="protein sequence ID" value="ARW69475.1"/>
    <property type="molecule type" value="Genomic_DNA"/>
</dbReference>
<sequence length="331" mass="40211">MNLNIENQLYHIISCSNSTQSLIHILLAISGGQDSMYLIYIIEKLKKHIILENIVLDVAYIYVDHQWKNYSYKQIEHIINYVRSLNRNIDIYQNKKNTFSEHECRIKRYHIIFQHAIKHKYTLILTGHNKTDKIETFFQGLLRGSGMDGTTSLTLQSINNRNFHLLRPLLNIAREKIYWKCKKNFLPIWSDTTNYIYSIHRNRLRNEIIPYMKKYLHQNIENNIEHLLKNYYYDNEYIKQNTIKTYLKVRHKKYISINFRKLQKQNIALQVRIIQLFLYHNINIEINYNKLTRLIRIMNQKSNKLLEKIEYKSLQINFHNEWLYITLKNNI</sequence>
<comment type="function">
    <text evidence="6">Ligates lysine onto the cytidine present at position 34 of the AUA codon-specific tRNA(Ile) that contains the anticodon CAU, in an ATP-dependent manner. Cytidine is converted to lysidine, thus changing the amino acid specificity of the tRNA from methionine to isoleucine.</text>
</comment>
<dbReference type="CDD" id="cd01992">
    <property type="entry name" value="TilS_N"/>
    <property type="match status" value="1"/>
</dbReference>
<evidence type="ECO:0000313" key="8">
    <source>
        <dbReference type="EMBL" id="ARW69475.1"/>
    </source>
</evidence>
<feature type="domain" description="tRNA(Ile)-lysidine/2-thiocytidine synthase N-terminal" evidence="7">
    <location>
        <begin position="24"/>
        <end position="207"/>
    </location>
</feature>
<keyword evidence="2 6" id="KW-0819">tRNA processing</keyword>